<dbReference type="RefSeq" id="WP_377280616.1">
    <property type="nucleotide sequence ID" value="NZ_JBHRSI010000001.1"/>
</dbReference>
<evidence type="ECO:0000256" key="1">
    <source>
        <dbReference type="SAM" id="SignalP"/>
    </source>
</evidence>
<dbReference type="EMBL" id="JBHUEY010000001">
    <property type="protein sequence ID" value="MFD1782325.1"/>
    <property type="molecule type" value="Genomic_DNA"/>
</dbReference>
<name>A0ABW4MWP7_9CAUL</name>
<proteinExistence type="predicted"/>
<dbReference type="Gene3D" id="2.160.20.120">
    <property type="match status" value="1"/>
</dbReference>
<dbReference type="PROSITE" id="PS51257">
    <property type="entry name" value="PROKAR_LIPOPROTEIN"/>
    <property type="match status" value="1"/>
</dbReference>
<sequence length="274" mass="27383">MPNILRRGCPWIIALALAACGPSARLPPPEPSGRPALRIQVQSGTVGVVRVVVIPEDRSDIAVEGGAAGFALAREGQALTISDGFDAEDGRNCPERLPAAGLTTITVRTPMDVDIHAQGAVLGEVGPARELRLASGGCGSWRASSAAAPATLAQAGGGSIALGAAHKGLTARLIGDGRISIGEAQGPLSADVAGRGRMSVAGGVSPHAGLRLKGSGQIVHSGRIGTLEAELNGSGRIHAAAVTGRVRKIVGGAGEVTWGRPAGRAYCGGSACSR</sequence>
<evidence type="ECO:0008006" key="4">
    <source>
        <dbReference type="Google" id="ProtNLM"/>
    </source>
</evidence>
<dbReference type="Proteomes" id="UP001597237">
    <property type="component" value="Unassembled WGS sequence"/>
</dbReference>
<feature type="chain" id="PRO_5047108891" description="Auto-transporter adhesin head GIN domain-containing protein" evidence="1">
    <location>
        <begin position="19"/>
        <end position="274"/>
    </location>
</feature>
<organism evidence="2 3">
    <name type="scientific">Phenylobacterium terrae</name>
    <dbReference type="NCBI Taxonomy" id="2665495"/>
    <lineage>
        <taxon>Bacteria</taxon>
        <taxon>Pseudomonadati</taxon>
        <taxon>Pseudomonadota</taxon>
        <taxon>Alphaproteobacteria</taxon>
        <taxon>Caulobacterales</taxon>
        <taxon>Caulobacteraceae</taxon>
        <taxon>Phenylobacterium</taxon>
    </lineage>
</organism>
<accession>A0ABW4MWP7</accession>
<evidence type="ECO:0000313" key="3">
    <source>
        <dbReference type="Proteomes" id="UP001597237"/>
    </source>
</evidence>
<comment type="caution">
    <text evidence="2">The sequence shown here is derived from an EMBL/GenBank/DDBJ whole genome shotgun (WGS) entry which is preliminary data.</text>
</comment>
<evidence type="ECO:0000313" key="2">
    <source>
        <dbReference type="EMBL" id="MFD1782325.1"/>
    </source>
</evidence>
<keyword evidence="3" id="KW-1185">Reference proteome</keyword>
<feature type="signal peptide" evidence="1">
    <location>
        <begin position="1"/>
        <end position="18"/>
    </location>
</feature>
<protein>
    <recommendedName>
        <fullName evidence="4">Auto-transporter adhesin head GIN domain-containing protein</fullName>
    </recommendedName>
</protein>
<reference evidence="3" key="1">
    <citation type="journal article" date="2019" name="Int. J. Syst. Evol. Microbiol.">
        <title>The Global Catalogue of Microorganisms (GCM) 10K type strain sequencing project: providing services to taxonomists for standard genome sequencing and annotation.</title>
        <authorList>
            <consortium name="The Broad Institute Genomics Platform"/>
            <consortium name="The Broad Institute Genome Sequencing Center for Infectious Disease"/>
            <person name="Wu L."/>
            <person name="Ma J."/>
        </authorList>
    </citation>
    <scope>NUCLEOTIDE SEQUENCE [LARGE SCALE GENOMIC DNA]</scope>
    <source>
        <strain evidence="3">DFY28</strain>
    </source>
</reference>
<keyword evidence="1" id="KW-0732">Signal</keyword>
<gene>
    <name evidence="2" type="ORF">ACFSC0_02880</name>
</gene>